<feature type="region of interest" description="Disordered" evidence="5">
    <location>
        <begin position="1"/>
        <end position="24"/>
    </location>
</feature>
<name>A0ABS8UBN4_9GAMM</name>
<evidence type="ECO:0000259" key="6">
    <source>
        <dbReference type="PROSITE" id="PS51898"/>
    </source>
</evidence>
<dbReference type="InterPro" id="IPR002104">
    <property type="entry name" value="Integrase_catalytic"/>
</dbReference>
<dbReference type="SUPFAM" id="SSF54171">
    <property type="entry name" value="DNA-binding domain"/>
    <property type="match status" value="1"/>
</dbReference>
<dbReference type="EMBL" id="JAJQKU010000001">
    <property type="protein sequence ID" value="MCD9096139.1"/>
    <property type="molecule type" value="Genomic_DNA"/>
</dbReference>
<dbReference type="InterPro" id="IPR015094">
    <property type="entry name" value="Integrase_lambda-typ_DNA-bd_N"/>
</dbReference>
<keyword evidence="4" id="KW-0233">DNA recombination</keyword>
<comment type="similarity">
    <text evidence="1">Belongs to the 'phage' integrase family.</text>
</comment>
<dbReference type="Proteomes" id="UP001430360">
    <property type="component" value="Unassembled WGS sequence"/>
</dbReference>
<evidence type="ECO:0000313" key="8">
    <source>
        <dbReference type="Proteomes" id="UP001430360"/>
    </source>
</evidence>
<sequence>MCAASWTRRADMTPRKRTKARAGWPPNLYTSGRGGFKYRDPRDRRETWMGTDQAKAFAAARKLNAMLIASNDLVDRVLGAAKKVRDAIAVFRADDLPHRGWAPKTATWYEIFLKRIDADLGDRDLDELTVKDCAEYIRGVTDSARSRQTYRLMLGWILACAVQEGWIDSNPAEATRKFANQRKRERLTIEVYRKVHQKAPAWLQNAMDLSLLTLLRREDVAGLRFTDVRDGALWVVPQKTEGSSAVRLKIKVGADLAALIARCRDDIVSPYLVHRLPEKARPQGMKAATRVHHTQLLPEQITREFKDARELAGITGANPPTFHEIRSLGGALLREQGWTLQQVQALMGHASEAMTNVYLEGHEVPWSDVETGLSLAR</sequence>
<feature type="domain" description="Tyr recombinase" evidence="6">
    <location>
        <begin position="182"/>
        <end position="373"/>
    </location>
</feature>
<dbReference type="Pfam" id="PF09003">
    <property type="entry name" value="Arm-DNA-bind_1"/>
    <property type="match status" value="1"/>
</dbReference>
<protein>
    <submittedName>
        <fullName evidence="7">Tyrosine-type recombinase/integrase</fullName>
    </submittedName>
</protein>
<gene>
    <name evidence="7" type="ORF">LTT95_04220</name>
</gene>
<evidence type="ECO:0000256" key="2">
    <source>
        <dbReference type="ARBA" id="ARBA00022908"/>
    </source>
</evidence>
<dbReference type="PROSITE" id="PS51898">
    <property type="entry name" value="TYR_RECOMBINASE"/>
    <property type="match status" value="1"/>
</dbReference>
<dbReference type="SUPFAM" id="SSF56349">
    <property type="entry name" value="DNA breaking-rejoining enzymes"/>
    <property type="match status" value="1"/>
</dbReference>
<dbReference type="InterPro" id="IPR010998">
    <property type="entry name" value="Integrase_recombinase_N"/>
</dbReference>
<organism evidence="7 8">
    <name type="scientific">Luteimonas fraxinea</name>
    <dbReference type="NCBI Taxonomy" id="2901869"/>
    <lineage>
        <taxon>Bacteria</taxon>
        <taxon>Pseudomonadati</taxon>
        <taxon>Pseudomonadota</taxon>
        <taxon>Gammaproteobacteria</taxon>
        <taxon>Lysobacterales</taxon>
        <taxon>Lysobacteraceae</taxon>
        <taxon>Luteimonas</taxon>
    </lineage>
</organism>
<keyword evidence="3" id="KW-0238">DNA-binding</keyword>
<evidence type="ECO:0000313" key="7">
    <source>
        <dbReference type="EMBL" id="MCD9096139.1"/>
    </source>
</evidence>
<reference evidence="7" key="2">
    <citation type="journal article" date="2022" name="Syst. Appl. Microbiol.">
        <title>Physiological and genomic characterisation of Luteimonas fraxinea sp. nov., a bacterial species associated with trees tolerant to ash dieback.</title>
        <authorList>
            <person name="Ulrich K."/>
            <person name="Becker R."/>
            <person name="Behrendt U."/>
            <person name="Kube M."/>
            <person name="Schneck V."/>
            <person name="Ulrich A."/>
        </authorList>
    </citation>
    <scope>NUCLEOTIDE SEQUENCE</scope>
    <source>
        <strain evidence="7">A1P009</strain>
    </source>
</reference>
<accession>A0ABS8UBN4</accession>
<dbReference type="Gene3D" id="3.30.160.60">
    <property type="entry name" value="Classic Zinc Finger"/>
    <property type="match status" value="1"/>
</dbReference>
<dbReference type="InterPro" id="IPR013762">
    <property type="entry name" value="Integrase-like_cat_sf"/>
</dbReference>
<dbReference type="InterPro" id="IPR016177">
    <property type="entry name" value="DNA-bd_dom_sf"/>
</dbReference>
<evidence type="ECO:0000256" key="1">
    <source>
        <dbReference type="ARBA" id="ARBA00008857"/>
    </source>
</evidence>
<reference evidence="7" key="1">
    <citation type="submission" date="2021-12" db="EMBL/GenBank/DDBJ databases">
        <authorList>
            <person name="Ulrich A."/>
        </authorList>
    </citation>
    <scope>NUCLEOTIDE SEQUENCE</scope>
    <source>
        <strain evidence="7">A1P009</strain>
    </source>
</reference>
<evidence type="ECO:0000256" key="4">
    <source>
        <dbReference type="ARBA" id="ARBA00023172"/>
    </source>
</evidence>
<dbReference type="Gene3D" id="1.10.443.10">
    <property type="entry name" value="Intergrase catalytic core"/>
    <property type="match status" value="1"/>
</dbReference>
<evidence type="ECO:0000256" key="5">
    <source>
        <dbReference type="SAM" id="MobiDB-lite"/>
    </source>
</evidence>
<dbReference type="Pfam" id="PF00589">
    <property type="entry name" value="Phage_integrase"/>
    <property type="match status" value="1"/>
</dbReference>
<proteinExistence type="inferred from homology"/>
<dbReference type="Gene3D" id="1.10.150.130">
    <property type="match status" value="1"/>
</dbReference>
<keyword evidence="2" id="KW-0229">DNA integration</keyword>
<keyword evidence="8" id="KW-1185">Reference proteome</keyword>
<comment type="caution">
    <text evidence="7">The sequence shown here is derived from an EMBL/GenBank/DDBJ whole genome shotgun (WGS) entry which is preliminary data.</text>
</comment>
<dbReference type="InterPro" id="IPR011010">
    <property type="entry name" value="DNA_brk_join_enz"/>
</dbReference>
<evidence type="ECO:0000256" key="3">
    <source>
        <dbReference type="ARBA" id="ARBA00023125"/>
    </source>
</evidence>